<dbReference type="Pfam" id="PF00622">
    <property type="entry name" value="SPRY"/>
    <property type="match status" value="1"/>
</dbReference>
<feature type="region of interest" description="Disordered" evidence="1">
    <location>
        <begin position="296"/>
        <end position="328"/>
    </location>
</feature>
<feature type="compositionally biased region" description="Polar residues" evidence="1">
    <location>
        <begin position="255"/>
        <end position="266"/>
    </location>
</feature>
<dbReference type="InterPro" id="IPR043136">
    <property type="entry name" value="B30.2/SPRY_sf"/>
</dbReference>
<dbReference type="Proteomes" id="UP000887574">
    <property type="component" value="Unplaced"/>
</dbReference>
<dbReference type="Gene3D" id="2.60.120.920">
    <property type="match status" value="1"/>
</dbReference>
<evidence type="ECO:0000259" key="2">
    <source>
        <dbReference type="PROSITE" id="PS50188"/>
    </source>
</evidence>
<accession>A0A915DS63</accession>
<feature type="compositionally biased region" description="Polar residues" evidence="1">
    <location>
        <begin position="310"/>
        <end position="322"/>
    </location>
</feature>
<dbReference type="AlphaFoldDB" id="A0A915DS63"/>
<proteinExistence type="predicted"/>
<dbReference type="SMART" id="SM00449">
    <property type="entry name" value="SPRY"/>
    <property type="match status" value="1"/>
</dbReference>
<evidence type="ECO:0000313" key="4">
    <source>
        <dbReference type="WBParaSite" id="jg23095"/>
    </source>
</evidence>
<name>A0A915DS63_9BILA</name>
<feature type="region of interest" description="Disordered" evidence="1">
    <location>
        <begin position="231"/>
        <end position="275"/>
    </location>
</feature>
<evidence type="ECO:0000256" key="1">
    <source>
        <dbReference type="SAM" id="MobiDB-lite"/>
    </source>
</evidence>
<dbReference type="InterPro" id="IPR050618">
    <property type="entry name" value="Ubq-SigPath_Reg"/>
</dbReference>
<evidence type="ECO:0000313" key="3">
    <source>
        <dbReference type="Proteomes" id="UP000887574"/>
    </source>
</evidence>
<dbReference type="PROSITE" id="PS50188">
    <property type="entry name" value="B302_SPRY"/>
    <property type="match status" value="1"/>
</dbReference>
<feature type="domain" description="B30.2/SPRY" evidence="2">
    <location>
        <begin position="2"/>
        <end position="199"/>
    </location>
</feature>
<organism evidence="3 4">
    <name type="scientific">Ditylenchus dipsaci</name>
    <dbReference type="NCBI Taxonomy" id="166011"/>
    <lineage>
        <taxon>Eukaryota</taxon>
        <taxon>Metazoa</taxon>
        <taxon>Ecdysozoa</taxon>
        <taxon>Nematoda</taxon>
        <taxon>Chromadorea</taxon>
        <taxon>Rhabditida</taxon>
        <taxon>Tylenchina</taxon>
        <taxon>Tylenchomorpha</taxon>
        <taxon>Sphaerularioidea</taxon>
        <taxon>Anguinidae</taxon>
        <taxon>Anguininae</taxon>
        <taxon>Ditylenchus</taxon>
    </lineage>
</organism>
<keyword evidence="3" id="KW-1185">Reference proteome</keyword>
<dbReference type="CDD" id="cd12885">
    <property type="entry name" value="SPRY_RanBP_like"/>
    <property type="match status" value="1"/>
</dbReference>
<dbReference type="InterPro" id="IPR001870">
    <property type="entry name" value="B30.2/SPRY"/>
</dbReference>
<sequence length="328" mass="36409">MLSNSEVNMREIQLKLYSSTQLAEDQMPMYLEDLTPDNCKNLELTASQLVVSYKSNAKHKPVSIRSNTPIPKGLDFYYFEMTVSKSGKNRKLVIGLSEQEFGLGNNLPGFDEWSVGYHGHTGYKHAICRDGAQYGPTFGSKDIIGCGLNFKAKTIFFTKNGVYLGDAFERAQTEVALFPTIGMASNKSEIMLNFGQNKFCFAIDQHREKLKSENALSSTIPLAHPPLCRMPTPNLIGHKRPAGNSPTPEKRRRSPVQQYSPANPTGSASLMASQTSSSNSSELVVFVERFDESVLDNHPNSIDHAPDDYPTTSQETGLSRYNNLLKKP</sequence>
<dbReference type="InterPro" id="IPR044736">
    <property type="entry name" value="Gid1/RanBPM/SPLA_SPRY"/>
</dbReference>
<dbReference type="PANTHER" id="PTHR12864">
    <property type="entry name" value="RAN BINDING PROTEIN 9-RELATED"/>
    <property type="match status" value="1"/>
</dbReference>
<dbReference type="WBParaSite" id="jg23095">
    <property type="protein sequence ID" value="jg23095"/>
    <property type="gene ID" value="jg23095"/>
</dbReference>
<dbReference type="InterPro" id="IPR003877">
    <property type="entry name" value="SPRY_dom"/>
</dbReference>
<protein>
    <submittedName>
        <fullName evidence="4">B30.2/SPRY domain-containing protein</fullName>
    </submittedName>
</protein>
<dbReference type="SUPFAM" id="SSF49899">
    <property type="entry name" value="Concanavalin A-like lectins/glucanases"/>
    <property type="match status" value="1"/>
</dbReference>
<dbReference type="InterPro" id="IPR013320">
    <property type="entry name" value="ConA-like_dom_sf"/>
</dbReference>
<reference evidence="4" key="1">
    <citation type="submission" date="2022-11" db="UniProtKB">
        <authorList>
            <consortium name="WormBaseParasite"/>
        </authorList>
    </citation>
    <scope>IDENTIFICATION</scope>
</reference>